<feature type="region of interest" description="Disordered" evidence="1">
    <location>
        <begin position="24"/>
        <end position="45"/>
    </location>
</feature>
<keyword evidence="3" id="KW-1185">Reference proteome</keyword>
<organism evidence="2 3">
    <name type="scientific">Oedothorax gibbosus</name>
    <dbReference type="NCBI Taxonomy" id="931172"/>
    <lineage>
        <taxon>Eukaryota</taxon>
        <taxon>Metazoa</taxon>
        <taxon>Ecdysozoa</taxon>
        <taxon>Arthropoda</taxon>
        <taxon>Chelicerata</taxon>
        <taxon>Arachnida</taxon>
        <taxon>Araneae</taxon>
        <taxon>Araneomorphae</taxon>
        <taxon>Entelegynae</taxon>
        <taxon>Araneoidea</taxon>
        <taxon>Linyphiidae</taxon>
        <taxon>Erigoninae</taxon>
        <taxon>Oedothorax</taxon>
    </lineage>
</organism>
<dbReference type="Proteomes" id="UP000827092">
    <property type="component" value="Unassembled WGS sequence"/>
</dbReference>
<dbReference type="AlphaFoldDB" id="A0AAV6US13"/>
<proteinExistence type="predicted"/>
<gene>
    <name evidence="2" type="ORF">JTE90_019255</name>
</gene>
<evidence type="ECO:0000313" key="3">
    <source>
        <dbReference type="Proteomes" id="UP000827092"/>
    </source>
</evidence>
<accession>A0AAV6US13</accession>
<evidence type="ECO:0000256" key="1">
    <source>
        <dbReference type="SAM" id="MobiDB-lite"/>
    </source>
</evidence>
<comment type="caution">
    <text evidence="2">The sequence shown here is derived from an EMBL/GenBank/DDBJ whole genome shotgun (WGS) entry which is preliminary data.</text>
</comment>
<feature type="region of interest" description="Disordered" evidence="1">
    <location>
        <begin position="61"/>
        <end position="82"/>
    </location>
</feature>
<name>A0AAV6US13_9ARAC</name>
<reference evidence="2 3" key="1">
    <citation type="journal article" date="2022" name="Nat. Ecol. Evol.">
        <title>A masculinizing supergene underlies an exaggerated male reproductive morph in a spider.</title>
        <authorList>
            <person name="Hendrickx F."/>
            <person name="De Corte Z."/>
            <person name="Sonet G."/>
            <person name="Van Belleghem S.M."/>
            <person name="Kostlbacher S."/>
            <person name="Vangestel C."/>
        </authorList>
    </citation>
    <scope>NUCLEOTIDE SEQUENCE [LARGE SCALE GENOMIC DNA]</scope>
    <source>
        <strain evidence="2">W744_W776</strain>
    </source>
</reference>
<evidence type="ECO:0000313" key="2">
    <source>
        <dbReference type="EMBL" id="KAG8187045.1"/>
    </source>
</evidence>
<dbReference type="EMBL" id="JAFNEN010000281">
    <property type="protein sequence ID" value="KAG8187045.1"/>
    <property type="molecule type" value="Genomic_DNA"/>
</dbReference>
<feature type="compositionally biased region" description="Basic and acidic residues" evidence="1">
    <location>
        <begin position="72"/>
        <end position="82"/>
    </location>
</feature>
<protein>
    <submittedName>
        <fullName evidence="2">Uncharacterized protein</fullName>
    </submittedName>
</protein>
<sequence length="82" mass="9110">MPLDKRDADFIALETPKISYDILSRSSKGGGSPVQNLKKNVEGPHFPPLRWLLRRKSGVNKERLLQGSAQDGEGRRGEDGTH</sequence>